<evidence type="ECO:0000256" key="1">
    <source>
        <dbReference type="SAM" id="MobiDB-lite"/>
    </source>
</evidence>
<comment type="caution">
    <text evidence="2">The sequence shown here is derived from an EMBL/GenBank/DDBJ whole genome shotgun (WGS) entry which is preliminary data.</text>
</comment>
<organism evidence="2">
    <name type="scientific">Tanacetum cinerariifolium</name>
    <name type="common">Dalmatian daisy</name>
    <name type="synonym">Chrysanthemum cinerariifolium</name>
    <dbReference type="NCBI Taxonomy" id="118510"/>
    <lineage>
        <taxon>Eukaryota</taxon>
        <taxon>Viridiplantae</taxon>
        <taxon>Streptophyta</taxon>
        <taxon>Embryophyta</taxon>
        <taxon>Tracheophyta</taxon>
        <taxon>Spermatophyta</taxon>
        <taxon>Magnoliopsida</taxon>
        <taxon>eudicotyledons</taxon>
        <taxon>Gunneridae</taxon>
        <taxon>Pentapetalae</taxon>
        <taxon>asterids</taxon>
        <taxon>campanulids</taxon>
        <taxon>Asterales</taxon>
        <taxon>Asteraceae</taxon>
        <taxon>Asteroideae</taxon>
        <taxon>Anthemideae</taxon>
        <taxon>Anthemidinae</taxon>
        <taxon>Tanacetum</taxon>
    </lineage>
</organism>
<protein>
    <submittedName>
        <fullName evidence="2">Uncharacterized protein</fullName>
    </submittedName>
</protein>
<feature type="non-terminal residue" evidence="2">
    <location>
        <position position="151"/>
    </location>
</feature>
<feature type="compositionally biased region" description="Low complexity" evidence="1">
    <location>
        <begin position="63"/>
        <end position="74"/>
    </location>
</feature>
<sequence>AQPVRHSQSNAVSAGAAVLRPWAFLESGVRRDARADPDPAVHDERHPPDAPCVPAHGRHPSADADPVAVPCAAAGNSAGDRSRRETRFRTDAARRADRRDVRLAARLGVHGCQCDGPRRHPDDHGRGAVAHADCRHLQQLDADARQETAAP</sequence>
<feature type="compositionally biased region" description="Basic and acidic residues" evidence="1">
    <location>
        <begin position="80"/>
        <end position="94"/>
    </location>
</feature>
<feature type="non-terminal residue" evidence="2">
    <location>
        <position position="1"/>
    </location>
</feature>
<dbReference type="AlphaFoldDB" id="A0A699W3A6"/>
<feature type="region of interest" description="Disordered" evidence="1">
    <location>
        <begin position="33"/>
        <end position="94"/>
    </location>
</feature>
<dbReference type="EMBL" id="BKCJ011558544">
    <property type="protein sequence ID" value="GFD41737.1"/>
    <property type="molecule type" value="Genomic_DNA"/>
</dbReference>
<evidence type="ECO:0000313" key="2">
    <source>
        <dbReference type="EMBL" id="GFD41737.1"/>
    </source>
</evidence>
<accession>A0A699W3A6</accession>
<reference evidence="2" key="1">
    <citation type="journal article" date="2019" name="Sci. Rep.">
        <title>Draft genome of Tanacetum cinerariifolium, the natural source of mosquito coil.</title>
        <authorList>
            <person name="Yamashiro T."/>
            <person name="Shiraishi A."/>
            <person name="Satake H."/>
            <person name="Nakayama K."/>
        </authorList>
    </citation>
    <scope>NUCLEOTIDE SEQUENCE</scope>
</reference>
<feature type="compositionally biased region" description="Basic and acidic residues" evidence="1">
    <location>
        <begin position="33"/>
        <end position="48"/>
    </location>
</feature>
<proteinExistence type="predicted"/>
<gene>
    <name evidence="2" type="ORF">Tci_913706</name>
</gene>
<name>A0A699W3A6_TANCI</name>